<dbReference type="SUPFAM" id="SSF101386">
    <property type="entry name" value="all-alpha NTP pyrophosphatases"/>
    <property type="match status" value="1"/>
</dbReference>
<dbReference type="RefSeq" id="WP_183184794.1">
    <property type="nucleotide sequence ID" value="NZ_BMNP01000033.1"/>
</dbReference>
<dbReference type="CDD" id="cd11532">
    <property type="entry name" value="NTP-PPase_COG4997"/>
    <property type="match status" value="1"/>
</dbReference>
<proteinExistence type="predicted"/>
<organism evidence="1 2">
    <name type="scientific">Anoxybacteroides voinovskiense</name>
    <dbReference type="NCBI Taxonomy" id="230470"/>
    <lineage>
        <taxon>Bacteria</taxon>
        <taxon>Bacillati</taxon>
        <taxon>Bacillota</taxon>
        <taxon>Bacilli</taxon>
        <taxon>Bacillales</taxon>
        <taxon>Anoxybacillaceae</taxon>
        <taxon>Anoxybacteroides</taxon>
    </lineage>
</organism>
<dbReference type="InterPro" id="IPR038735">
    <property type="entry name" value="MSMEG_1276-like_NTP-PPase_dom"/>
</dbReference>
<protein>
    <submittedName>
        <fullName evidence="1">Putative house-cleaning noncanonical NTP pyrophosphatase (MazG superfamily)</fullName>
    </submittedName>
</protein>
<dbReference type="EMBL" id="JACIDE010000015">
    <property type="protein sequence ID" value="MBB4074471.1"/>
    <property type="molecule type" value="Genomic_DNA"/>
</dbReference>
<dbReference type="Proteomes" id="UP000559598">
    <property type="component" value="Unassembled WGS sequence"/>
</dbReference>
<accession>A0A840DMK8</accession>
<evidence type="ECO:0000313" key="1">
    <source>
        <dbReference type="EMBL" id="MBB4074471.1"/>
    </source>
</evidence>
<dbReference type="AlphaFoldDB" id="A0A840DMK8"/>
<keyword evidence="2" id="KW-1185">Reference proteome</keyword>
<evidence type="ECO:0000313" key="2">
    <source>
        <dbReference type="Proteomes" id="UP000559598"/>
    </source>
</evidence>
<gene>
    <name evidence="1" type="ORF">GGR02_002238</name>
</gene>
<reference evidence="1 2" key="1">
    <citation type="submission" date="2020-08" db="EMBL/GenBank/DDBJ databases">
        <title>Genomic Encyclopedia of Type Strains, Phase IV (KMG-IV): sequencing the most valuable type-strain genomes for metagenomic binning, comparative biology and taxonomic classification.</title>
        <authorList>
            <person name="Goeker M."/>
        </authorList>
    </citation>
    <scope>NUCLEOTIDE SEQUENCE [LARGE SCALE GENOMIC DNA]</scope>
    <source>
        <strain evidence="1 2">DSM 17075</strain>
    </source>
</reference>
<comment type="caution">
    <text evidence="1">The sequence shown here is derived from an EMBL/GenBank/DDBJ whole genome shotgun (WGS) entry which is preliminary data.</text>
</comment>
<sequence>MPVYNKLVRDKIPQIIEAAGKTFTMRTLSDEEYRHELRKKAFEELEEYVSAKDDVTAIEELADLLEIIHALAECHGATIEQVEAVRAEKAEKRGGFQEKIFLIEVHDE</sequence>
<name>A0A840DMK8_9BACL</name>